<dbReference type="RefSeq" id="XP_049152695.1">
    <property type="nucleotide sequence ID" value="XM_049295548.1"/>
</dbReference>
<reference evidence="2" key="1">
    <citation type="journal article" date="2021" name="Mol. Plant Microbe Interact.">
        <title>Complete Genome Sequence of the Plant-Pathogenic Fungus Colletotrichum lupini.</title>
        <authorList>
            <person name="Baroncelli R."/>
            <person name="Pensec F."/>
            <person name="Da Lio D."/>
            <person name="Boufleur T."/>
            <person name="Vicente I."/>
            <person name="Sarrocco S."/>
            <person name="Picot A."/>
            <person name="Baraldi E."/>
            <person name="Sukno S."/>
            <person name="Thon M."/>
            <person name="Le Floch G."/>
        </authorList>
    </citation>
    <scope>NUCLEOTIDE SEQUENCE</scope>
    <source>
        <strain evidence="2">IMI 504893</strain>
    </source>
</reference>
<dbReference type="KEGG" id="clup:CLUP02_16630"/>
<sequence>MLALKRLGSLGESTNQLIHSPDLTVTTIFHVEYYHNETEPTRREMAPILVATAPAQQQQQVEGGPRRFERTWEPKCPIEDIMNTDMSPVLPKREFNPVIVPVTSPAPIGGSLLQAPPSPELSAPGPSKIPGPSTMPEPSVTHPPPAMPGLNARGRKLLPDGPIKRRTQDLSTPQSSAQSSISAPKQRAALVLAPAAAAAPALASAATPAPASTQITAQPAVVAVVNQKSKPKKENEKVRCTCSYCVEKHGPNGNMIAEKTWKEHKRADTTAKEGTVQDPKCRKCQKQTYSKRNRELKRRERLEVKVKKVANTVTDPPDDPATHQAGQKRGPESSFLDVKDDSQVPDLPVDFRQQAEPSIFKNKVEDIGESGSHASGSSGLGLRSRTLSISPPPVVRKRSDEVEENAGEDFGPRTKRRRIADQTD</sequence>
<feature type="compositionally biased region" description="Basic residues" evidence="1">
    <location>
        <begin position="282"/>
        <end position="296"/>
    </location>
</feature>
<feature type="compositionally biased region" description="Basic and acidic residues" evidence="1">
    <location>
        <begin position="297"/>
        <end position="306"/>
    </location>
</feature>
<feature type="compositionally biased region" description="Low complexity" evidence="1">
    <location>
        <begin position="171"/>
        <end position="215"/>
    </location>
</feature>
<proteinExistence type="predicted"/>
<evidence type="ECO:0000313" key="2">
    <source>
        <dbReference type="EMBL" id="UQC91096.1"/>
    </source>
</evidence>
<name>A0A9Q8T897_9PEZI</name>
<feature type="region of interest" description="Disordered" evidence="1">
    <location>
        <begin position="110"/>
        <end position="215"/>
    </location>
</feature>
<dbReference type="Proteomes" id="UP000830671">
    <property type="component" value="Chromosome 9"/>
</dbReference>
<evidence type="ECO:0000256" key="1">
    <source>
        <dbReference type="SAM" id="MobiDB-lite"/>
    </source>
</evidence>
<accession>A0A9Q8T897</accession>
<dbReference type="AlphaFoldDB" id="A0A9Q8T897"/>
<dbReference type="EMBL" id="CP019481">
    <property type="protein sequence ID" value="UQC91096.1"/>
    <property type="molecule type" value="Genomic_DNA"/>
</dbReference>
<organism evidence="2 3">
    <name type="scientific">Colletotrichum lupini</name>
    <dbReference type="NCBI Taxonomy" id="145971"/>
    <lineage>
        <taxon>Eukaryota</taxon>
        <taxon>Fungi</taxon>
        <taxon>Dikarya</taxon>
        <taxon>Ascomycota</taxon>
        <taxon>Pezizomycotina</taxon>
        <taxon>Sordariomycetes</taxon>
        <taxon>Hypocreomycetidae</taxon>
        <taxon>Glomerellales</taxon>
        <taxon>Glomerellaceae</taxon>
        <taxon>Colletotrichum</taxon>
        <taxon>Colletotrichum acutatum species complex</taxon>
    </lineage>
</organism>
<gene>
    <name evidence="2" type="ORF">CLUP02_16630</name>
</gene>
<feature type="compositionally biased region" description="Pro residues" evidence="1">
    <location>
        <begin position="127"/>
        <end position="147"/>
    </location>
</feature>
<feature type="region of interest" description="Disordered" evidence="1">
    <location>
        <begin position="253"/>
        <end position="424"/>
    </location>
</feature>
<dbReference type="GeneID" id="73350558"/>
<evidence type="ECO:0000313" key="3">
    <source>
        <dbReference type="Proteomes" id="UP000830671"/>
    </source>
</evidence>
<feature type="compositionally biased region" description="Low complexity" evidence="1">
    <location>
        <begin position="369"/>
        <end position="389"/>
    </location>
</feature>
<feature type="compositionally biased region" description="Basic and acidic residues" evidence="1">
    <location>
        <begin position="259"/>
        <end position="271"/>
    </location>
</feature>
<keyword evidence="3" id="KW-1185">Reference proteome</keyword>
<protein>
    <submittedName>
        <fullName evidence="2">Uncharacterized protein</fullName>
    </submittedName>
</protein>